<feature type="transmembrane region" description="Helical" evidence="2">
    <location>
        <begin position="428"/>
        <end position="453"/>
    </location>
</feature>
<dbReference type="EMBL" id="FNEM01000006">
    <property type="protein sequence ID" value="SDJ24823.1"/>
    <property type="molecule type" value="Genomic_DNA"/>
</dbReference>
<dbReference type="PANTHER" id="PTHR32309:SF31">
    <property type="entry name" value="CAPSULAR EXOPOLYSACCHARIDE FAMILY"/>
    <property type="match status" value="1"/>
</dbReference>
<keyword evidence="2" id="KW-0472">Membrane</keyword>
<dbReference type="RefSeq" id="WP_090364994.1">
    <property type="nucleotide sequence ID" value="NZ_FNEM01000006.1"/>
</dbReference>
<feature type="transmembrane region" description="Helical" evidence="2">
    <location>
        <begin position="20"/>
        <end position="41"/>
    </location>
</feature>
<evidence type="ECO:0000256" key="2">
    <source>
        <dbReference type="SAM" id="Phobius"/>
    </source>
</evidence>
<gene>
    <name evidence="3" type="ORF">SAMN04488540_10684</name>
</gene>
<keyword evidence="2" id="KW-1133">Transmembrane helix</keyword>
<sequence>MAAEWAYFYLYRFLCHCWHWRYLIVIPALVVAMAMAGLSAFSRTQYRSSTSLLLQESALANPFLKDLSVEVKLKERIAGLNALLHSRYVMAEVAQGTGLVTETTSAATQELIQQRLSQATQMELVGDALVRLSLVWPDAAEARQLLQAISESFQKRLMAPGQRAVENSEIFLKTQLQRQEQALAEVETELAAFKQKHANLLPDLLGATNLALLEAETQIRTKRIELEGAQARLSGLRTQLSTANPIVGEIEKQIVRTRAQLAMLKSRYTSRHSKVRGVEARIRQLQQEKQKLMSATAVDTEQHLDELWQLATSFEPNQADSSEPRLLVSQLQQLQESSNRVATLKGELEVVKKHKQLILDRMGQSADVERELMELERLAEGRRLLYQELLTRYEKAQVTGQLGRFEAPDKVRVIDQPNLPKRSINRPWWLNGLLGLLGGIGFGLAIVTASMLLDRRVYHKQQVMQLGLGPVLVNSSSTGGL</sequence>
<protein>
    <submittedName>
        <fullName evidence="3">Chain length determinant protein</fullName>
    </submittedName>
</protein>
<proteinExistence type="predicted"/>
<organism evidence="3 4">
    <name type="scientific">Ferrimonas sediminum</name>
    <dbReference type="NCBI Taxonomy" id="718193"/>
    <lineage>
        <taxon>Bacteria</taxon>
        <taxon>Pseudomonadati</taxon>
        <taxon>Pseudomonadota</taxon>
        <taxon>Gammaproteobacteria</taxon>
        <taxon>Alteromonadales</taxon>
        <taxon>Ferrimonadaceae</taxon>
        <taxon>Ferrimonas</taxon>
    </lineage>
</organism>
<evidence type="ECO:0000313" key="4">
    <source>
        <dbReference type="Proteomes" id="UP000199527"/>
    </source>
</evidence>
<dbReference type="OrthoDB" id="6210130at2"/>
<keyword evidence="2" id="KW-0812">Transmembrane</keyword>
<reference evidence="4" key="1">
    <citation type="submission" date="2016-10" db="EMBL/GenBank/DDBJ databases">
        <authorList>
            <person name="Varghese N."/>
            <person name="Submissions S."/>
        </authorList>
    </citation>
    <scope>NUCLEOTIDE SEQUENCE [LARGE SCALE GENOMIC DNA]</scope>
    <source>
        <strain evidence="4">DSM 23317</strain>
    </source>
</reference>
<keyword evidence="4" id="KW-1185">Reference proteome</keyword>
<dbReference type="InterPro" id="IPR050445">
    <property type="entry name" value="Bact_polysacc_biosynth/exp"/>
</dbReference>
<feature type="coiled-coil region" evidence="1">
    <location>
        <begin position="169"/>
        <end position="295"/>
    </location>
</feature>
<evidence type="ECO:0000256" key="1">
    <source>
        <dbReference type="SAM" id="Coils"/>
    </source>
</evidence>
<keyword evidence="1" id="KW-0175">Coiled coil</keyword>
<accession>A0A1G8S6N1</accession>
<dbReference type="Proteomes" id="UP000199527">
    <property type="component" value="Unassembled WGS sequence"/>
</dbReference>
<name>A0A1G8S6N1_9GAMM</name>
<dbReference type="PANTHER" id="PTHR32309">
    <property type="entry name" value="TYROSINE-PROTEIN KINASE"/>
    <property type="match status" value="1"/>
</dbReference>
<evidence type="ECO:0000313" key="3">
    <source>
        <dbReference type="EMBL" id="SDJ24823.1"/>
    </source>
</evidence>
<dbReference type="AlphaFoldDB" id="A0A1G8S6N1"/>